<accession>A0ACC6RMZ2</accession>
<dbReference type="Proteomes" id="UP001392318">
    <property type="component" value="Unassembled WGS sequence"/>
</dbReference>
<evidence type="ECO:0000313" key="2">
    <source>
        <dbReference type="Proteomes" id="UP001392318"/>
    </source>
</evidence>
<sequence length="297" mass="31002">MSKRLNTRLRALVPALASACLATGLVLASSDASAQSAAYTSEPVDLYAGPSGDYPVVAELGPGQPVTVMGCVGDYSWCDVTVPGLRGWVYGGYLSYPYQGNYVPLTDYGAEIGVPIVAFSLGAYWGSFYRDRPWYGEQHRWDHVPPPERGRPPGAPAWHGAPGRPPAIAPGGGERPPAPNEPMRGAPPPGAQRPPGMEQPGTMRPHEAGHPPEQQQFGGRPPAGAPAQGYARPPEPQPQGGMRAPGPAPQQPQGGMRAPGPAPQQPQGRPAAPPQGGQGGHGPSQGGERGNERQTEH</sequence>
<dbReference type="EMBL" id="JAYMRU010000018">
    <property type="protein sequence ID" value="MEM5403090.1"/>
    <property type="molecule type" value="Genomic_DNA"/>
</dbReference>
<comment type="caution">
    <text evidence="1">The sequence shown here is derived from an EMBL/GenBank/DDBJ whole genome shotgun (WGS) entry which is preliminary data.</text>
</comment>
<proteinExistence type="predicted"/>
<name>A0ACC6RMZ2_9BURK</name>
<reference evidence="1" key="1">
    <citation type="submission" date="2024-01" db="EMBL/GenBank/DDBJ databases">
        <title>The diversity of rhizobia nodulating Mimosa spp. in eleven states of Brazil covering several biomes is determined by host plant, location, and edaphic factors.</title>
        <authorList>
            <person name="Rouws L."/>
            <person name="Barauna A."/>
            <person name="Beukes C."/>
            <person name="De Faria S.M."/>
            <person name="Gross E."/>
            <person name="Dos Reis Junior F.B."/>
            <person name="Simon M."/>
            <person name="Maluk M."/>
            <person name="Odee D.W."/>
            <person name="Kenicer G."/>
            <person name="Young J.P.W."/>
            <person name="Reis V.M."/>
            <person name="Zilli J."/>
            <person name="James E.K."/>
        </authorList>
    </citation>
    <scope>NUCLEOTIDE SEQUENCE</scope>
    <source>
        <strain evidence="1">JPY452</strain>
    </source>
</reference>
<gene>
    <name evidence="1" type="ORF">VSR83_23945</name>
</gene>
<keyword evidence="2" id="KW-1185">Reference proteome</keyword>
<protein>
    <submittedName>
        <fullName evidence="1">SH3 domain-containing protein</fullName>
    </submittedName>
</protein>
<evidence type="ECO:0000313" key="1">
    <source>
        <dbReference type="EMBL" id="MEM5403090.1"/>
    </source>
</evidence>
<organism evidence="1 2">
    <name type="scientific">Paraburkholderia unamae</name>
    <dbReference type="NCBI Taxonomy" id="219649"/>
    <lineage>
        <taxon>Bacteria</taxon>
        <taxon>Pseudomonadati</taxon>
        <taxon>Pseudomonadota</taxon>
        <taxon>Betaproteobacteria</taxon>
        <taxon>Burkholderiales</taxon>
        <taxon>Burkholderiaceae</taxon>
        <taxon>Paraburkholderia</taxon>
    </lineage>
</organism>